<dbReference type="Gene3D" id="2.80.10.50">
    <property type="match status" value="1"/>
</dbReference>
<keyword evidence="3" id="KW-1185">Reference proteome</keyword>
<evidence type="ECO:0000256" key="1">
    <source>
        <dbReference type="SAM" id="SignalP"/>
    </source>
</evidence>
<organism evidence="2 3">
    <name type="scientific">Krasilnikovia cinnamomea</name>
    <dbReference type="NCBI Taxonomy" id="349313"/>
    <lineage>
        <taxon>Bacteria</taxon>
        <taxon>Bacillati</taxon>
        <taxon>Actinomycetota</taxon>
        <taxon>Actinomycetes</taxon>
        <taxon>Micromonosporales</taxon>
        <taxon>Micromonosporaceae</taxon>
        <taxon>Krasilnikovia</taxon>
    </lineage>
</organism>
<dbReference type="EMBL" id="SHKY01000001">
    <property type="protein sequence ID" value="RZU49974.1"/>
    <property type="molecule type" value="Genomic_DNA"/>
</dbReference>
<name>A0A4Q7ZHR8_9ACTN</name>
<evidence type="ECO:0000313" key="2">
    <source>
        <dbReference type="EMBL" id="RZU49974.1"/>
    </source>
</evidence>
<sequence>MGLLLAAGLAVTGAPTPAAAAVPLVSIAPARAVTFDGLVYTSAYVGTTIYVGGSFRNAIVNGRSVVRKRLAALDARTGELLPWAPVADGTVFGLTAAGVSLYVTGKFKTVGGQARPGLAAVNLKTGAVGTLKHTITGTGNVLTAGGGRLFLGGAFSAIDGRAEKNLAAFRLTDGALDTTFRGDADGQVKALSVAGSRLYVGGAFKKLNGASNTARFGALALADGQVDTGFRPNTPYPVGGIAVTAERVFAGQGGPGGRVAAYRPDGAFLWSSVTDGDVQAMTYLRGVVYAGGHWDVACPKPSATATSWCPATLRSQPKLIALDAATGLLLDWNPRSNGKWGVLTMDANALLGSIAVGGEFTAFAGRSTPHFAQFCIYGCGGTSGRSAR</sequence>
<evidence type="ECO:0000313" key="3">
    <source>
        <dbReference type="Proteomes" id="UP000292564"/>
    </source>
</evidence>
<dbReference type="RefSeq" id="WP_165449418.1">
    <property type="nucleotide sequence ID" value="NZ_SHKY01000001.1"/>
</dbReference>
<gene>
    <name evidence="2" type="ORF">EV385_1733</name>
</gene>
<dbReference type="Proteomes" id="UP000292564">
    <property type="component" value="Unassembled WGS sequence"/>
</dbReference>
<dbReference type="SUPFAM" id="SSF50998">
    <property type="entry name" value="Quinoprotein alcohol dehydrogenase-like"/>
    <property type="match status" value="1"/>
</dbReference>
<comment type="caution">
    <text evidence="2">The sequence shown here is derived from an EMBL/GenBank/DDBJ whole genome shotgun (WGS) entry which is preliminary data.</text>
</comment>
<accession>A0A4Q7ZHR8</accession>
<proteinExistence type="predicted"/>
<reference evidence="2 3" key="1">
    <citation type="submission" date="2019-02" db="EMBL/GenBank/DDBJ databases">
        <title>Sequencing the genomes of 1000 actinobacteria strains.</title>
        <authorList>
            <person name="Klenk H.-P."/>
        </authorList>
    </citation>
    <scope>NUCLEOTIDE SEQUENCE [LARGE SCALE GENOMIC DNA]</scope>
    <source>
        <strain evidence="2 3">DSM 45162</strain>
    </source>
</reference>
<feature type="signal peptide" evidence="1">
    <location>
        <begin position="1"/>
        <end position="20"/>
    </location>
</feature>
<dbReference type="InterPro" id="IPR011047">
    <property type="entry name" value="Quinoprotein_ADH-like_sf"/>
</dbReference>
<keyword evidence="1" id="KW-0732">Signal</keyword>
<evidence type="ECO:0008006" key="4">
    <source>
        <dbReference type="Google" id="ProtNLM"/>
    </source>
</evidence>
<protein>
    <recommendedName>
        <fullName evidence="4">Delta-60 repeat protein</fullName>
    </recommendedName>
</protein>
<dbReference type="AlphaFoldDB" id="A0A4Q7ZHR8"/>
<feature type="chain" id="PRO_5020471675" description="Delta-60 repeat protein" evidence="1">
    <location>
        <begin position="21"/>
        <end position="388"/>
    </location>
</feature>